<organism evidence="2 3">
    <name type="scientific">Symbiodinium microadriaticum</name>
    <name type="common">Dinoflagellate</name>
    <name type="synonym">Zooxanthella microadriatica</name>
    <dbReference type="NCBI Taxonomy" id="2951"/>
    <lineage>
        <taxon>Eukaryota</taxon>
        <taxon>Sar</taxon>
        <taxon>Alveolata</taxon>
        <taxon>Dinophyceae</taxon>
        <taxon>Suessiales</taxon>
        <taxon>Symbiodiniaceae</taxon>
        <taxon>Symbiodinium</taxon>
    </lineage>
</organism>
<name>A0A1Q9F5L7_SYMMI</name>
<dbReference type="OrthoDB" id="438880at2759"/>
<feature type="compositionally biased region" description="Basic and acidic residues" evidence="1">
    <location>
        <begin position="610"/>
        <end position="667"/>
    </location>
</feature>
<comment type="caution">
    <text evidence="2">The sequence shown here is derived from an EMBL/GenBank/DDBJ whole genome shotgun (WGS) entry which is preliminary data.</text>
</comment>
<feature type="region of interest" description="Disordered" evidence="1">
    <location>
        <begin position="506"/>
        <end position="724"/>
    </location>
</feature>
<evidence type="ECO:0000256" key="1">
    <source>
        <dbReference type="SAM" id="MobiDB-lite"/>
    </source>
</evidence>
<protein>
    <submittedName>
        <fullName evidence="2">Uncharacterized protein</fullName>
    </submittedName>
</protein>
<dbReference type="AlphaFoldDB" id="A0A1Q9F5L7"/>
<sequence>MFSGNFSSNLLFTFASEMLDLRFAYFSEDQVGDIARTFCQLRHHCPVFLATLRRELPMRLHEYAWWNLIDIGEMYLYLQVDDRDIIERIANEVYKLIFSMKYSYPARALKILAFLDVGDKRTLRLLIRSVPRTISFLTPQGAAETLIAFATLDVKPKDIFHRVRAWKIYLVLMKKLLPNISALSPKMTCDVLAAVAKAGQKEAEFLQHVEAAVNERPYKYHAEHLISMLRDLSLLKAASAPLRAHLMQRHFELADCTPSALCALPTALAGHPAEGDQEEMEHRMLTTMSQLLTKPGAYKLPKDGRMFRAKDDFWWEQLRQRHFRLRRRAREAGVTVAPAPTSAAVDEDADEAAPAVIHVTRQECLQLVQGCAQMGWRDESLLQGTAAWLCEGRRSSARYKKESSRSRFDKFAEGDGNANFEFLLGFLASFAKNLPTCKEQEAVLFKLSGDYPLVKKHDDKLMRQAWAEEEAKVQRSMVSYVLLRARKSDKTRANLPNMEILKEIVKAARPRKQAQKSKKEEHEDEEDKLPMEGEEQEDGEEEEDMEIDDEAEDDEGQEATGSKEASGKDDDDSKVPKAAKEEDCKIKDDEKAAEEKLEKNEVLEAEDDEGSKPKKTEPSKSSGKDSEKEEGPMAKDKDSEPKKNETSRSSGKDSEKEEGPKAEDKDSKPKKKETSAGSGKDSKKETGEEDGPKEPKRVVVDTGTDSQLPPSESFLEESLETFKKEADREAKGMVLDEEDQVQKNNGAFGDRRPLCDLPGSFEEQAAAFLVALNIEAEKNGPAGPDAANIIKAQQATRAMLRRANNNHEPGEGSELSEEAKDMAKKGKGKGRPKGKAKAKAKSKAKAKAKGKAKAKPKPDEDDDDDDDASGSDEEEDEPPPKKRGRSPEKKNRARASSPEEAPAKRGRKDKARSSKPAPKRVTESPNPESIYHSSEDEAKGWKMTKNKKLKPLKRTKSEEEFLRMTSEEDDKTGEEEEDGEEEDEAEDPTKPTIYPAGPPRSKKEQVLSEDLRQRRMEMLDILRKAEKQFAMPPHEKLKVLTCFTLCPPRQGTHEDSNECSKIQVILVGPQFYVKDADEDLMHEVNHIYDTCFKDLKLLDLFCGRGALYKAFCQDGQKRTGFLNAGRLCLRLMEDSLLSAGQELKDYEKHKCLFRAHLEEFLQKPLTKEAMNA</sequence>
<dbReference type="EMBL" id="LSRX01000008">
    <property type="protein sequence ID" value="OLQ14951.1"/>
    <property type="molecule type" value="Genomic_DNA"/>
</dbReference>
<feature type="compositionally biased region" description="Basic residues" evidence="1">
    <location>
        <begin position="825"/>
        <end position="855"/>
    </location>
</feature>
<proteinExistence type="predicted"/>
<dbReference type="Proteomes" id="UP000186817">
    <property type="component" value="Unassembled WGS sequence"/>
</dbReference>
<dbReference type="OMA" id="WECTEIG"/>
<feature type="compositionally biased region" description="Basic residues" evidence="1">
    <location>
        <begin position="942"/>
        <end position="954"/>
    </location>
</feature>
<evidence type="ECO:0000313" key="2">
    <source>
        <dbReference type="EMBL" id="OLQ14951.1"/>
    </source>
</evidence>
<feature type="compositionally biased region" description="Basic and acidic residues" evidence="1">
    <location>
        <begin position="955"/>
        <end position="966"/>
    </location>
</feature>
<gene>
    <name evidence="2" type="ORF">AK812_SmicGene839</name>
</gene>
<feature type="compositionally biased region" description="Acidic residues" evidence="1">
    <location>
        <begin position="522"/>
        <end position="557"/>
    </location>
</feature>
<feature type="compositionally biased region" description="Acidic residues" evidence="1">
    <location>
        <begin position="859"/>
        <end position="877"/>
    </location>
</feature>
<reference evidence="2 3" key="1">
    <citation type="submission" date="2016-02" db="EMBL/GenBank/DDBJ databases">
        <title>Genome analysis of coral dinoflagellate symbionts highlights evolutionary adaptations to a symbiotic lifestyle.</title>
        <authorList>
            <person name="Aranda M."/>
            <person name="Li Y."/>
            <person name="Liew Y.J."/>
            <person name="Baumgarten S."/>
            <person name="Simakov O."/>
            <person name="Wilson M."/>
            <person name="Piel J."/>
            <person name="Ashoor H."/>
            <person name="Bougouffa S."/>
            <person name="Bajic V.B."/>
            <person name="Ryu T."/>
            <person name="Ravasi T."/>
            <person name="Bayer T."/>
            <person name="Micklem G."/>
            <person name="Kim H."/>
            <person name="Bhak J."/>
            <person name="Lajeunesse T.C."/>
            <person name="Voolstra C.R."/>
        </authorList>
    </citation>
    <scope>NUCLEOTIDE SEQUENCE [LARGE SCALE GENOMIC DNA]</scope>
    <source>
        <strain evidence="2 3">CCMP2467</strain>
    </source>
</reference>
<keyword evidence="3" id="KW-1185">Reference proteome</keyword>
<accession>A0A1Q9F5L7</accession>
<evidence type="ECO:0000313" key="3">
    <source>
        <dbReference type="Proteomes" id="UP000186817"/>
    </source>
</evidence>
<feature type="compositionally biased region" description="Basic and acidic residues" evidence="1">
    <location>
        <begin position="565"/>
        <end position="602"/>
    </location>
</feature>
<feature type="compositionally biased region" description="Basic and acidic residues" evidence="1">
    <location>
        <begin position="680"/>
        <end position="699"/>
    </location>
</feature>
<feature type="compositionally biased region" description="Acidic residues" evidence="1">
    <location>
        <begin position="967"/>
        <end position="986"/>
    </location>
</feature>
<feature type="region of interest" description="Disordered" evidence="1">
    <location>
        <begin position="798"/>
        <end position="1006"/>
    </location>
</feature>